<dbReference type="Pfam" id="PF05239">
    <property type="entry name" value="PRC"/>
    <property type="match status" value="1"/>
</dbReference>
<dbReference type="NCBIfam" id="TIGR02888">
    <property type="entry name" value="spore_YlmC_YmxH"/>
    <property type="match status" value="1"/>
</dbReference>
<dbReference type="Proteomes" id="UP000284219">
    <property type="component" value="Unassembled WGS sequence"/>
</dbReference>
<dbReference type="InterPro" id="IPR014238">
    <property type="entry name" value="Spore_YlmC/YmxH"/>
</dbReference>
<evidence type="ECO:0000313" key="3">
    <source>
        <dbReference type="Proteomes" id="UP000284219"/>
    </source>
</evidence>
<feature type="domain" description="PRC-barrel" evidence="1">
    <location>
        <begin position="2"/>
        <end position="76"/>
    </location>
</feature>
<dbReference type="SUPFAM" id="SSF50346">
    <property type="entry name" value="PRC-barrel domain"/>
    <property type="match status" value="1"/>
</dbReference>
<comment type="caution">
    <text evidence="2">The sequence shown here is derived from an EMBL/GenBank/DDBJ whole genome shotgun (WGS) entry which is preliminary data.</text>
</comment>
<dbReference type="AlphaFoldDB" id="A0A419SJS0"/>
<keyword evidence="3" id="KW-1185">Reference proteome</keyword>
<dbReference type="EMBL" id="MCHY01000008">
    <property type="protein sequence ID" value="RKD24281.1"/>
    <property type="molecule type" value="Genomic_DNA"/>
</dbReference>
<dbReference type="OrthoDB" id="2468688at2"/>
<evidence type="ECO:0000259" key="1">
    <source>
        <dbReference type="Pfam" id="PF05239"/>
    </source>
</evidence>
<organism evidence="2 3">
    <name type="scientific">Ammoniphilus oxalaticus</name>
    <dbReference type="NCBI Taxonomy" id="66863"/>
    <lineage>
        <taxon>Bacteria</taxon>
        <taxon>Bacillati</taxon>
        <taxon>Bacillota</taxon>
        <taxon>Bacilli</taxon>
        <taxon>Bacillales</taxon>
        <taxon>Paenibacillaceae</taxon>
        <taxon>Aneurinibacillus group</taxon>
        <taxon>Ammoniphilus</taxon>
    </lineage>
</organism>
<gene>
    <name evidence="2" type="ORF">BEP19_07720</name>
</gene>
<evidence type="ECO:0000313" key="2">
    <source>
        <dbReference type="EMBL" id="RKD24281.1"/>
    </source>
</evidence>
<sequence>MRFSKFSGKEVIDLDNGERMGALGHSDLVIDPETGQIESIILPGGSILGFRRRRNDVVIPWRSIKKVGPDMIIVELKERGRAGS</sequence>
<dbReference type="Gene3D" id="2.30.30.240">
    <property type="entry name" value="PRC-barrel domain"/>
    <property type="match status" value="1"/>
</dbReference>
<dbReference type="PANTHER" id="PTHR40061">
    <property type="entry name" value="SPORULATION PROTEIN YLMC-RELATED"/>
    <property type="match status" value="1"/>
</dbReference>
<proteinExistence type="predicted"/>
<dbReference type="InterPro" id="IPR011033">
    <property type="entry name" value="PRC_barrel-like_sf"/>
</dbReference>
<accession>A0A419SJS0</accession>
<protein>
    <recommendedName>
        <fullName evidence="1">PRC-barrel domain-containing protein</fullName>
    </recommendedName>
</protein>
<dbReference type="InterPro" id="IPR027275">
    <property type="entry name" value="PRC-brl_dom"/>
</dbReference>
<name>A0A419SJS0_9BACL</name>
<dbReference type="PANTHER" id="PTHR40061:SF2">
    <property type="entry name" value="PRC-BARREL DOMAIN-CONTAINING PROTEIN"/>
    <property type="match status" value="1"/>
</dbReference>
<dbReference type="RefSeq" id="WP_120189556.1">
    <property type="nucleotide sequence ID" value="NZ_MCHY01000008.1"/>
</dbReference>
<reference evidence="2 3" key="1">
    <citation type="submission" date="2016-08" db="EMBL/GenBank/DDBJ databases">
        <title>Novel Firmicute Genomes.</title>
        <authorList>
            <person name="Poppleton D.I."/>
            <person name="Gribaldo S."/>
        </authorList>
    </citation>
    <scope>NUCLEOTIDE SEQUENCE [LARGE SCALE GENOMIC DNA]</scope>
    <source>
        <strain evidence="2 3">RAOx-1</strain>
    </source>
</reference>